<sequence length="662" mass="74665">MHRWLLAGLFVCCVGLDAAADGQASPLAHFQAMVNQADSYSAAYRQYQALQSSLANPRADEGNPTQDIFPGVSPTQWQTMGNTLRQRAIAESSAFDAALLLNLKRFKQSPFPEHCRIDPQWLAVATSSVLSQEQSELFGQLMALRQICNQKQSFHPIYYALEMKHLVEAYDHIGQPELAADTLIKGFSKLDKLQDKDRRAILFLLSHRDLSPLLAETSLRLVAQFEPEELRIMTLARMQYQLPYRERWAELVEIAGVPEHYSEAWWRLAYRVALKGDVYLVEPALMQMLSEADLNEPQRNKLNEILAIGYLIANDPQASLAAYDRISSNSGDTSETMLFRLLKYDKSAVYVQYVRQRINTETRPIHIADLLFNYAYNYIQAGQIELGVDMCQQGLNILFKSNYQAIDYVGGKMVDILLYNGLIEQAELINERLNTETITTAEGESYSPSLRRESEFAVAYARAGDFYRAQRFLLSAAKWGSDNADNANTLIDIYADAGEFALAERAAAWVNFDPEYQVAAWLHVAKGYLKHGDLEKAKARLNHALSLVNLIDYDLNIPFDDIAQGYAAIKELPPELLALAKNRKTDSSLADIAKVYAEAGLNNLALQVIAQIRDLDDQLATLSGLRYHKDTQLSLDDSGKAQLAKIIQQQFPLKAFWQQVRQ</sequence>
<dbReference type="SUPFAM" id="SSF48452">
    <property type="entry name" value="TPR-like"/>
    <property type="match status" value="1"/>
</dbReference>
<protein>
    <recommendedName>
        <fullName evidence="4">Tetratricopeptide repeat protein</fullName>
    </recommendedName>
</protein>
<evidence type="ECO:0000313" key="2">
    <source>
        <dbReference type="EMBL" id="GAA4501518.1"/>
    </source>
</evidence>
<comment type="caution">
    <text evidence="2">The sequence shown here is derived from an EMBL/GenBank/DDBJ whole genome shotgun (WGS) entry which is preliminary data.</text>
</comment>
<name>A0ABP8QI95_9GAMM</name>
<dbReference type="EMBL" id="BAABFC010000017">
    <property type="protein sequence ID" value="GAA4501518.1"/>
    <property type="molecule type" value="Genomic_DNA"/>
</dbReference>
<evidence type="ECO:0008006" key="4">
    <source>
        <dbReference type="Google" id="ProtNLM"/>
    </source>
</evidence>
<dbReference type="InterPro" id="IPR011990">
    <property type="entry name" value="TPR-like_helical_dom_sf"/>
</dbReference>
<organism evidence="2 3">
    <name type="scientific">Pseudaeromonas paramecii</name>
    <dbReference type="NCBI Taxonomy" id="2138166"/>
    <lineage>
        <taxon>Bacteria</taxon>
        <taxon>Pseudomonadati</taxon>
        <taxon>Pseudomonadota</taxon>
        <taxon>Gammaproteobacteria</taxon>
        <taxon>Aeromonadales</taxon>
        <taxon>Aeromonadaceae</taxon>
        <taxon>Pseudaeromonas</taxon>
    </lineage>
</organism>
<dbReference type="RefSeq" id="WP_345013566.1">
    <property type="nucleotide sequence ID" value="NZ_BAABFC010000017.1"/>
</dbReference>
<dbReference type="Proteomes" id="UP001501321">
    <property type="component" value="Unassembled WGS sequence"/>
</dbReference>
<proteinExistence type="predicted"/>
<keyword evidence="3" id="KW-1185">Reference proteome</keyword>
<reference evidence="3" key="1">
    <citation type="journal article" date="2019" name="Int. J. Syst. Evol. Microbiol.">
        <title>The Global Catalogue of Microorganisms (GCM) 10K type strain sequencing project: providing services to taxonomists for standard genome sequencing and annotation.</title>
        <authorList>
            <consortium name="The Broad Institute Genomics Platform"/>
            <consortium name="The Broad Institute Genome Sequencing Center for Infectious Disease"/>
            <person name="Wu L."/>
            <person name="Ma J."/>
        </authorList>
    </citation>
    <scope>NUCLEOTIDE SEQUENCE [LARGE SCALE GENOMIC DNA]</scope>
    <source>
        <strain evidence="3">JCM 32226</strain>
    </source>
</reference>
<keyword evidence="1" id="KW-0732">Signal</keyword>
<evidence type="ECO:0000313" key="3">
    <source>
        <dbReference type="Proteomes" id="UP001501321"/>
    </source>
</evidence>
<accession>A0ABP8QI95</accession>
<gene>
    <name evidence="2" type="ORF">GCM10023095_24790</name>
</gene>
<evidence type="ECO:0000256" key="1">
    <source>
        <dbReference type="SAM" id="SignalP"/>
    </source>
</evidence>
<dbReference type="Gene3D" id="1.25.40.10">
    <property type="entry name" value="Tetratricopeptide repeat domain"/>
    <property type="match status" value="1"/>
</dbReference>
<feature type="signal peptide" evidence="1">
    <location>
        <begin position="1"/>
        <end position="20"/>
    </location>
</feature>
<feature type="chain" id="PRO_5047477165" description="Tetratricopeptide repeat protein" evidence="1">
    <location>
        <begin position="21"/>
        <end position="662"/>
    </location>
</feature>